<name>A0A5B8FW95_9RHOB</name>
<keyword evidence="1" id="KW-1133">Transmembrane helix</keyword>
<evidence type="ECO:0000313" key="2">
    <source>
        <dbReference type="EMBL" id="QDL91490.1"/>
    </source>
</evidence>
<accession>A0A5B8FW95</accession>
<evidence type="ECO:0000313" key="3">
    <source>
        <dbReference type="Proteomes" id="UP000305888"/>
    </source>
</evidence>
<evidence type="ECO:0000256" key="1">
    <source>
        <dbReference type="SAM" id="Phobius"/>
    </source>
</evidence>
<organism evidence="2 3">
    <name type="scientific">Paroceanicella profunda</name>
    <dbReference type="NCBI Taxonomy" id="2579971"/>
    <lineage>
        <taxon>Bacteria</taxon>
        <taxon>Pseudomonadati</taxon>
        <taxon>Pseudomonadota</taxon>
        <taxon>Alphaproteobacteria</taxon>
        <taxon>Rhodobacterales</taxon>
        <taxon>Paracoccaceae</taxon>
        <taxon>Paroceanicella</taxon>
    </lineage>
</organism>
<proteinExistence type="predicted"/>
<dbReference type="OrthoDB" id="7879728at2"/>
<reference evidence="2 3" key="1">
    <citation type="submission" date="2019-06" db="EMBL/GenBank/DDBJ databases">
        <title>Genome sequence of Rhodobacteraceae bacterium D4M1.</title>
        <authorList>
            <person name="Cao J."/>
        </authorList>
    </citation>
    <scope>NUCLEOTIDE SEQUENCE [LARGE SCALE GENOMIC DNA]</scope>
    <source>
        <strain evidence="2 3">D4M1</strain>
    </source>
</reference>
<dbReference type="AlphaFoldDB" id="A0A5B8FW95"/>
<dbReference type="EMBL" id="CP040818">
    <property type="protein sequence ID" value="QDL91490.1"/>
    <property type="molecule type" value="Genomic_DNA"/>
</dbReference>
<keyword evidence="3" id="KW-1185">Reference proteome</keyword>
<protein>
    <submittedName>
        <fullName evidence="2">Uncharacterized protein</fullName>
    </submittedName>
</protein>
<keyword evidence="1" id="KW-0812">Transmembrane</keyword>
<dbReference type="KEGG" id="ppru:FDP22_06655"/>
<sequence>MTAPVPEDPAQEEEKPMRLDRTVSVGNLISIGTMIVVVSATYATMNARIGAVETAGTERTRRIEQLADRMRLAEITAAGDRQKLDNILAAIGELKASIEARNR</sequence>
<gene>
    <name evidence="2" type="ORF">FDP22_06655</name>
</gene>
<feature type="transmembrane region" description="Helical" evidence="1">
    <location>
        <begin position="25"/>
        <end position="43"/>
    </location>
</feature>
<dbReference type="Proteomes" id="UP000305888">
    <property type="component" value="Chromosome"/>
</dbReference>
<keyword evidence="1" id="KW-0472">Membrane</keyword>
<dbReference type="RefSeq" id="WP_138577678.1">
    <property type="nucleotide sequence ID" value="NZ_CP040818.1"/>
</dbReference>